<keyword evidence="7" id="KW-0067">ATP-binding</keyword>
<dbReference type="InterPro" id="IPR005467">
    <property type="entry name" value="His_kinase_dom"/>
</dbReference>
<proteinExistence type="predicted"/>
<dbReference type="EC" id="2.7.13.3" evidence="2"/>
<dbReference type="Pfam" id="PF02518">
    <property type="entry name" value="HATPase_c"/>
    <property type="match status" value="1"/>
</dbReference>
<dbReference type="SMART" id="SM00091">
    <property type="entry name" value="PAS"/>
    <property type="match status" value="3"/>
</dbReference>
<dbReference type="Pfam" id="PF13426">
    <property type="entry name" value="PAS_9"/>
    <property type="match status" value="2"/>
</dbReference>
<evidence type="ECO:0000256" key="3">
    <source>
        <dbReference type="ARBA" id="ARBA00022553"/>
    </source>
</evidence>
<comment type="catalytic activity">
    <reaction evidence="1">
        <text>ATP + protein L-histidine = ADP + protein N-phospho-L-histidine.</text>
        <dbReference type="EC" id="2.7.13.3"/>
    </reaction>
</comment>
<dbReference type="NCBIfam" id="TIGR00229">
    <property type="entry name" value="sensory_box"/>
    <property type="match status" value="3"/>
</dbReference>
<dbReference type="InterPro" id="IPR013656">
    <property type="entry name" value="PAS_4"/>
</dbReference>
<evidence type="ECO:0000259" key="9">
    <source>
        <dbReference type="PROSITE" id="PS50109"/>
    </source>
</evidence>
<evidence type="ECO:0000256" key="8">
    <source>
        <dbReference type="ARBA" id="ARBA00023012"/>
    </source>
</evidence>
<dbReference type="Proteomes" id="UP001155483">
    <property type="component" value="Unassembled WGS sequence"/>
</dbReference>
<dbReference type="SUPFAM" id="SSF55874">
    <property type="entry name" value="ATPase domain of HSP90 chaperone/DNA topoisomerase II/histidine kinase"/>
    <property type="match status" value="1"/>
</dbReference>
<accession>A0A9X2XZ94</accession>
<evidence type="ECO:0000256" key="2">
    <source>
        <dbReference type="ARBA" id="ARBA00012438"/>
    </source>
</evidence>
<dbReference type="RefSeq" id="WP_279299755.1">
    <property type="nucleotide sequence ID" value="NZ_JAOTIF010000032.1"/>
</dbReference>
<dbReference type="InterPro" id="IPR036890">
    <property type="entry name" value="HATPase_C_sf"/>
</dbReference>
<dbReference type="SMART" id="SM00086">
    <property type="entry name" value="PAC"/>
    <property type="match status" value="2"/>
</dbReference>
<keyword evidence="6" id="KW-0418">Kinase</keyword>
<evidence type="ECO:0000256" key="5">
    <source>
        <dbReference type="ARBA" id="ARBA00022741"/>
    </source>
</evidence>
<dbReference type="PROSITE" id="PS50113">
    <property type="entry name" value="PAC"/>
    <property type="match status" value="1"/>
</dbReference>
<dbReference type="InterPro" id="IPR000014">
    <property type="entry name" value="PAS"/>
</dbReference>
<evidence type="ECO:0000256" key="7">
    <source>
        <dbReference type="ARBA" id="ARBA00022840"/>
    </source>
</evidence>
<keyword evidence="8" id="KW-0902">Two-component regulatory system</keyword>
<dbReference type="SUPFAM" id="SSF55785">
    <property type="entry name" value="PYP-like sensor domain (PAS domain)"/>
    <property type="match status" value="3"/>
</dbReference>
<dbReference type="PROSITE" id="PS50112">
    <property type="entry name" value="PAS"/>
    <property type="match status" value="2"/>
</dbReference>
<organism evidence="12 13">
    <name type="scientific">Paraflavisolibacter caeni</name>
    <dbReference type="NCBI Taxonomy" id="2982496"/>
    <lineage>
        <taxon>Bacteria</taxon>
        <taxon>Pseudomonadati</taxon>
        <taxon>Bacteroidota</taxon>
        <taxon>Chitinophagia</taxon>
        <taxon>Chitinophagales</taxon>
        <taxon>Chitinophagaceae</taxon>
        <taxon>Paraflavisolibacter</taxon>
    </lineage>
</organism>
<evidence type="ECO:0000256" key="6">
    <source>
        <dbReference type="ARBA" id="ARBA00022777"/>
    </source>
</evidence>
<dbReference type="PANTHER" id="PTHR24421">
    <property type="entry name" value="NITRATE/NITRITE SENSOR PROTEIN NARX-RELATED"/>
    <property type="match status" value="1"/>
</dbReference>
<dbReference type="InterPro" id="IPR035965">
    <property type="entry name" value="PAS-like_dom_sf"/>
</dbReference>
<dbReference type="InterPro" id="IPR003594">
    <property type="entry name" value="HATPase_dom"/>
</dbReference>
<reference evidence="12" key="2">
    <citation type="submission" date="2023-04" db="EMBL/GenBank/DDBJ databases">
        <title>Paracnuella aquatica gen. nov., sp. nov., a member of the family Chitinophagaceae isolated from a hot spring.</title>
        <authorList>
            <person name="Wang C."/>
        </authorList>
    </citation>
    <scope>NUCLEOTIDE SEQUENCE</scope>
    <source>
        <strain evidence="12">LB-8</strain>
    </source>
</reference>
<name>A0A9X2XZ94_9BACT</name>
<dbReference type="InterPro" id="IPR011712">
    <property type="entry name" value="Sig_transdc_His_kin_sub3_dim/P"/>
</dbReference>
<dbReference type="SMART" id="SM00387">
    <property type="entry name" value="HATPase_c"/>
    <property type="match status" value="1"/>
</dbReference>
<evidence type="ECO:0000256" key="4">
    <source>
        <dbReference type="ARBA" id="ARBA00022679"/>
    </source>
</evidence>
<reference evidence="12" key="1">
    <citation type="submission" date="2022-09" db="EMBL/GenBank/DDBJ databases">
        <authorList>
            <person name="Yuan C."/>
            <person name="Ke Z."/>
        </authorList>
    </citation>
    <scope>NUCLEOTIDE SEQUENCE</scope>
    <source>
        <strain evidence="12">LB-8</strain>
    </source>
</reference>
<evidence type="ECO:0000313" key="12">
    <source>
        <dbReference type="EMBL" id="MCU7552319.1"/>
    </source>
</evidence>
<feature type="domain" description="PAC" evidence="11">
    <location>
        <begin position="328"/>
        <end position="382"/>
    </location>
</feature>
<dbReference type="Pfam" id="PF08448">
    <property type="entry name" value="PAS_4"/>
    <property type="match status" value="1"/>
</dbReference>
<keyword evidence="4" id="KW-0808">Transferase</keyword>
<dbReference type="GO" id="GO:0046983">
    <property type="term" value="F:protein dimerization activity"/>
    <property type="evidence" value="ECO:0007669"/>
    <property type="project" value="InterPro"/>
</dbReference>
<evidence type="ECO:0000256" key="1">
    <source>
        <dbReference type="ARBA" id="ARBA00000085"/>
    </source>
</evidence>
<comment type="caution">
    <text evidence="12">The sequence shown here is derived from an EMBL/GenBank/DDBJ whole genome shotgun (WGS) entry which is preliminary data.</text>
</comment>
<feature type="domain" description="PAS" evidence="10">
    <location>
        <begin position="256"/>
        <end position="327"/>
    </location>
</feature>
<dbReference type="InterPro" id="IPR050482">
    <property type="entry name" value="Sensor_HK_TwoCompSys"/>
</dbReference>
<dbReference type="GO" id="GO:0000155">
    <property type="term" value="F:phosphorelay sensor kinase activity"/>
    <property type="evidence" value="ECO:0007669"/>
    <property type="project" value="InterPro"/>
</dbReference>
<evidence type="ECO:0000313" key="13">
    <source>
        <dbReference type="Proteomes" id="UP001155483"/>
    </source>
</evidence>
<dbReference type="CDD" id="cd00130">
    <property type="entry name" value="PAS"/>
    <property type="match status" value="3"/>
</dbReference>
<keyword evidence="13" id="KW-1185">Reference proteome</keyword>
<evidence type="ECO:0000259" key="11">
    <source>
        <dbReference type="PROSITE" id="PS50113"/>
    </source>
</evidence>
<dbReference type="AlphaFoldDB" id="A0A9X2XZ94"/>
<feature type="domain" description="PAS" evidence="10">
    <location>
        <begin position="13"/>
        <end position="83"/>
    </location>
</feature>
<dbReference type="Gene3D" id="1.20.5.1930">
    <property type="match status" value="1"/>
</dbReference>
<evidence type="ECO:0000259" key="10">
    <source>
        <dbReference type="PROSITE" id="PS50112"/>
    </source>
</evidence>
<feature type="domain" description="Histidine kinase" evidence="9">
    <location>
        <begin position="405"/>
        <end position="592"/>
    </location>
</feature>
<dbReference type="Gene3D" id="3.30.565.10">
    <property type="entry name" value="Histidine kinase-like ATPase, C-terminal domain"/>
    <property type="match status" value="1"/>
</dbReference>
<dbReference type="PROSITE" id="PS50109">
    <property type="entry name" value="HIS_KIN"/>
    <property type="match status" value="1"/>
</dbReference>
<keyword evidence="3" id="KW-0597">Phosphoprotein</keyword>
<dbReference type="GO" id="GO:0005524">
    <property type="term" value="F:ATP binding"/>
    <property type="evidence" value="ECO:0007669"/>
    <property type="project" value="UniProtKB-KW"/>
</dbReference>
<dbReference type="Gene3D" id="3.30.450.20">
    <property type="entry name" value="PAS domain"/>
    <property type="match status" value="3"/>
</dbReference>
<dbReference type="InterPro" id="IPR000700">
    <property type="entry name" value="PAS-assoc_C"/>
</dbReference>
<keyword evidence="5" id="KW-0547">Nucleotide-binding</keyword>
<sequence length="593" mass="67832">MRTVSPSLKAPHSSIPLQHLVDSLSTIVFTLDREGRFTFINKTVNNVLGYAPAELTGTACIDLVIKEDREKTYIFFEQLIAGHQIIHFENVFHCKDGSPVPISWAARWDAQDGLLYCTIRDITERRQLMELHKKYQFELEKQNNEMSDILKRITDGFLVLDTNWRIVYANRQALLMINCTYEQVYLQNIWELFPNALGTVFEWQYKKALAEQMPVNFETFYPEPLNIWVEVNAYPSTTGLSVYFRDITDKKKNEETIQMLSLVVKETNNAVSLIELDGTTSWINNAYTKITGYTADEVIGFKNSDFLKGEESDDIALMQMDQLFREGAPFQVEMLSNTKSNAKVWLEISGEPIFDHQGSIERYFFIFRDISERKILEQKLERQRKQTTAAVLAAQENERAYLGQELHDNINQILTTVKLYSELIHDGIGNAKELSGKSIQLLQDSINEIRGISKRLSSPTQQNIRFKDKIQELIDSVTATNKIHFSLDIAKVDAFVVNKELQLAVYRILQEHLTNILKHAKAKSVQVVFDRIDCDLVLKVTDNGSGFDINKRRKGIGITNMITRAESLNGKLNINSAPGLGCVLIARFPITTH</sequence>
<dbReference type="EMBL" id="JAOTIF010000032">
    <property type="protein sequence ID" value="MCU7552319.1"/>
    <property type="molecule type" value="Genomic_DNA"/>
</dbReference>
<dbReference type="Pfam" id="PF07730">
    <property type="entry name" value="HisKA_3"/>
    <property type="match status" value="1"/>
</dbReference>
<dbReference type="PANTHER" id="PTHR24421:SF10">
    <property type="entry name" value="NITRATE_NITRITE SENSOR PROTEIN NARQ"/>
    <property type="match status" value="1"/>
</dbReference>
<dbReference type="GO" id="GO:0016020">
    <property type="term" value="C:membrane"/>
    <property type="evidence" value="ECO:0007669"/>
    <property type="project" value="InterPro"/>
</dbReference>
<protein>
    <recommendedName>
        <fullName evidence="2">histidine kinase</fullName>
        <ecNumber evidence="2">2.7.13.3</ecNumber>
    </recommendedName>
</protein>
<dbReference type="CDD" id="cd16917">
    <property type="entry name" value="HATPase_UhpB-NarQ-NarX-like"/>
    <property type="match status" value="1"/>
</dbReference>
<dbReference type="InterPro" id="IPR001610">
    <property type="entry name" value="PAC"/>
</dbReference>
<gene>
    <name evidence="12" type="ORF">OCK74_24580</name>
</gene>